<dbReference type="InterPro" id="IPR032675">
    <property type="entry name" value="LRR_dom_sf"/>
</dbReference>
<dbReference type="AlphaFoldDB" id="A0A2S6CEF2"/>
<dbReference type="SMART" id="SM00028">
    <property type="entry name" value="TPR"/>
    <property type="match status" value="3"/>
</dbReference>
<dbReference type="InterPro" id="IPR019734">
    <property type="entry name" value="TPR_rpt"/>
</dbReference>
<feature type="chain" id="PRO_5015758764" description="F-box domain-containing protein" evidence="2">
    <location>
        <begin position="23"/>
        <end position="937"/>
    </location>
</feature>
<comment type="caution">
    <text evidence="4">The sequence shown here is derived from an EMBL/GenBank/DDBJ whole genome shotgun (WGS) entry which is preliminary data.</text>
</comment>
<evidence type="ECO:0000313" key="4">
    <source>
        <dbReference type="EMBL" id="PPJ58110.1"/>
    </source>
</evidence>
<dbReference type="PANTHER" id="PTHR40045">
    <property type="entry name" value="YCGG FAMILY PROTEIN"/>
    <property type="match status" value="1"/>
</dbReference>
<dbReference type="InterPro" id="IPR001810">
    <property type="entry name" value="F-box_dom"/>
</dbReference>
<dbReference type="Pfam" id="PF12937">
    <property type="entry name" value="F-box-like"/>
    <property type="match status" value="1"/>
</dbReference>
<evidence type="ECO:0000256" key="1">
    <source>
        <dbReference type="SAM" id="MobiDB-lite"/>
    </source>
</evidence>
<accession>A0A2S6CEF2</accession>
<keyword evidence="2" id="KW-0732">Signal</keyword>
<organism evidence="4 5">
    <name type="scientific">Cercospora berteroae</name>
    <dbReference type="NCBI Taxonomy" id="357750"/>
    <lineage>
        <taxon>Eukaryota</taxon>
        <taxon>Fungi</taxon>
        <taxon>Dikarya</taxon>
        <taxon>Ascomycota</taxon>
        <taxon>Pezizomycotina</taxon>
        <taxon>Dothideomycetes</taxon>
        <taxon>Dothideomycetidae</taxon>
        <taxon>Mycosphaerellales</taxon>
        <taxon>Mycosphaerellaceae</taxon>
        <taxon>Cercospora</taxon>
    </lineage>
</organism>
<dbReference type="Proteomes" id="UP000237631">
    <property type="component" value="Unassembled WGS sequence"/>
</dbReference>
<sequence>MQLAINIIIFFLGLYLPTLVASKPRKARQNLSRDINRRIQSLIDAFGGQYNGTDARIAEDDTECAESEFGRLYTKEQVESEFDMDAWQRIAYEEFKTTILAKGAGLKTFPCVYATMGYRSGDHRYVFLESDDPSAPVNVRIVAPALRAYLRMSKTLGDNTSLVIMAAPTEGEPKSVDEYNHGFWEMLRGLRIWDSKPWPKEFPQDTQNEKWTYCFDGTPLFPVALTPAHQKRWSRHAPVPLIALQPKWVLDRLLSTPEKRESATGKVRKLLKQYDQVDISPDLTTYGEVGTSEVHQLCLRDENEPADIPFQDFDRGGSSASFTRRSSLESTRPGDVNVNTNASSSTTSNTNIAKTCFGDAAPGDIMSATDLQNQGRQAYKRGDHAKALEYFNRALGRQQTVQLYDNRAATYEKLTDFKKALQDAKATIRISDVDPTGYLRAGRILTKMEKLKAALDIYAYGLKHVKHVGLGYEQLKKLHDDLLGKLAPTNSVDPLTVLPRELAISVLEYCTFRERIAICRVSKGWQKFVRSEPNLWTHLDLGAARAKVKTSFVSIAINSGKQKIKTATLNKLFDFDKVLAALLRHCPLESLTLAQTGFQGINFVEVLKNAKDKLRLKELRILPGTELSQTTLREAATACSSTLEVLHCAHLKSLSFMKAWAALPFPKLKSLSVTADQIENINIYLEKFLESSPDLVSLTLINLDQQDHEANGFPITMDLQNTTLQHVHLQLRLRTANFIKLPATIKSLRLVTVGLGFAPLLTDPDSQGYENGFLPLQDLYNLEDVYFRLPSTDLKDFLRAFEVPPSKADSNTEAPVMSRLRSLTLEQTHVQPKTPLVIPSRLRELRCLSLRDSMGLTDEKIVAIVKDLPKLRFLDVSGSLITGAGVGDLLRMEQLTELVLYNCQKIGHRDAIDQARKRSVKVQYKMDDWSSGKKVRY</sequence>
<feature type="signal peptide" evidence="2">
    <location>
        <begin position="1"/>
        <end position="22"/>
    </location>
</feature>
<keyword evidence="5" id="KW-1185">Reference proteome</keyword>
<reference evidence="5" key="1">
    <citation type="journal article" date="2017" name="bioRxiv">
        <title>Conservation of a gene cluster reveals novel cercosporin biosynthetic mechanisms and extends production to the genus Colletotrichum.</title>
        <authorList>
            <person name="de Jonge R."/>
            <person name="Ebert M.K."/>
            <person name="Huitt-Roehl C.R."/>
            <person name="Pal P."/>
            <person name="Suttle J.C."/>
            <person name="Spanner R.E."/>
            <person name="Neubauer J.D."/>
            <person name="Jurick W.M.II."/>
            <person name="Stott K.A."/>
            <person name="Secor G.A."/>
            <person name="Thomma B.P.H.J."/>
            <person name="Van de Peer Y."/>
            <person name="Townsend C.A."/>
            <person name="Bolton M.D."/>
        </authorList>
    </citation>
    <scope>NUCLEOTIDE SEQUENCE [LARGE SCALE GENOMIC DNA]</scope>
    <source>
        <strain evidence="5">CBS538.71</strain>
    </source>
</reference>
<dbReference type="SUPFAM" id="SSF52047">
    <property type="entry name" value="RNI-like"/>
    <property type="match status" value="1"/>
</dbReference>
<dbReference type="OrthoDB" id="629492at2759"/>
<dbReference type="PROSITE" id="PS50181">
    <property type="entry name" value="FBOX"/>
    <property type="match status" value="1"/>
</dbReference>
<dbReference type="EMBL" id="PNEN01000474">
    <property type="protein sequence ID" value="PPJ58110.1"/>
    <property type="molecule type" value="Genomic_DNA"/>
</dbReference>
<gene>
    <name evidence="4" type="ORF">CBER1_05312</name>
</gene>
<name>A0A2S6CEF2_9PEZI</name>
<feature type="region of interest" description="Disordered" evidence="1">
    <location>
        <begin position="308"/>
        <end position="348"/>
    </location>
</feature>
<evidence type="ECO:0000256" key="2">
    <source>
        <dbReference type="SAM" id="SignalP"/>
    </source>
</evidence>
<dbReference type="InterPro" id="IPR011990">
    <property type="entry name" value="TPR-like_helical_dom_sf"/>
</dbReference>
<feature type="domain" description="F-box" evidence="3">
    <location>
        <begin position="492"/>
        <end position="539"/>
    </location>
</feature>
<dbReference type="Pfam" id="PF08892">
    <property type="entry name" value="YqcI_YcgG"/>
    <property type="match status" value="1"/>
</dbReference>
<feature type="compositionally biased region" description="Low complexity" evidence="1">
    <location>
        <begin position="339"/>
        <end position="348"/>
    </location>
</feature>
<proteinExistence type="predicted"/>
<dbReference type="InterPro" id="IPR014988">
    <property type="entry name" value="Uncharacterised_YqcI/YcgG"/>
</dbReference>
<dbReference type="PANTHER" id="PTHR40045:SF1">
    <property type="entry name" value="YQCI_YCGG FAMILY PROTEIN"/>
    <property type="match status" value="1"/>
</dbReference>
<dbReference type="SMART" id="SM00256">
    <property type="entry name" value="FBOX"/>
    <property type="match status" value="1"/>
</dbReference>
<protein>
    <recommendedName>
        <fullName evidence="3">F-box domain-containing protein</fullName>
    </recommendedName>
</protein>
<feature type="compositionally biased region" description="Polar residues" evidence="1">
    <location>
        <begin position="318"/>
        <end position="330"/>
    </location>
</feature>
<dbReference type="Gene3D" id="1.25.40.10">
    <property type="entry name" value="Tetratricopeptide repeat domain"/>
    <property type="match status" value="1"/>
</dbReference>
<evidence type="ECO:0000313" key="5">
    <source>
        <dbReference type="Proteomes" id="UP000237631"/>
    </source>
</evidence>
<dbReference type="SUPFAM" id="SSF48452">
    <property type="entry name" value="TPR-like"/>
    <property type="match status" value="1"/>
</dbReference>
<dbReference type="InterPro" id="IPR036047">
    <property type="entry name" value="F-box-like_dom_sf"/>
</dbReference>
<evidence type="ECO:0000259" key="3">
    <source>
        <dbReference type="PROSITE" id="PS50181"/>
    </source>
</evidence>
<dbReference type="Gene3D" id="3.80.10.10">
    <property type="entry name" value="Ribonuclease Inhibitor"/>
    <property type="match status" value="2"/>
</dbReference>
<dbReference type="SUPFAM" id="SSF81383">
    <property type="entry name" value="F-box domain"/>
    <property type="match status" value="1"/>
</dbReference>